<dbReference type="PRINTS" id="PR00260">
    <property type="entry name" value="CHEMTRNSDUCR"/>
</dbReference>
<evidence type="ECO:0000256" key="1">
    <source>
        <dbReference type="ARBA" id="ARBA00022500"/>
    </source>
</evidence>
<dbReference type="Pfam" id="PF18947">
    <property type="entry name" value="HAMP_2"/>
    <property type="match status" value="1"/>
</dbReference>
<dbReference type="InterPro" id="IPR004090">
    <property type="entry name" value="Chemotax_Me-accpt_rcpt"/>
</dbReference>
<gene>
    <name evidence="7" type="primary">mcp4</name>
    <name evidence="7" type="ORF">CPBP_01119</name>
</gene>
<dbReference type="SMART" id="SM00304">
    <property type="entry name" value="HAMP"/>
    <property type="match status" value="2"/>
</dbReference>
<evidence type="ECO:0000259" key="5">
    <source>
        <dbReference type="PROSITE" id="PS50111"/>
    </source>
</evidence>
<keyword evidence="1" id="KW-0145">Chemotaxis</keyword>
<keyword evidence="4" id="KW-0472">Membrane</keyword>
<dbReference type="PANTHER" id="PTHR43531:SF11">
    <property type="entry name" value="METHYL-ACCEPTING CHEMOTAXIS PROTEIN 3"/>
    <property type="match status" value="1"/>
</dbReference>
<dbReference type="GO" id="GO:0004888">
    <property type="term" value="F:transmembrane signaling receptor activity"/>
    <property type="evidence" value="ECO:0007669"/>
    <property type="project" value="InterPro"/>
</dbReference>
<dbReference type="SUPFAM" id="SSF58104">
    <property type="entry name" value="Methyl-accepting chemotaxis protein (MCP) signaling domain"/>
    <property type="match status" value="1"/>
</dbReference>
<dbReference type="RefSeq" id="WP_350331878.1">
    <property type="nucleotide sequence ID" value="NZ_CP054719.1"/>
</dbReference>
<name>A0A7L9RUN8_9PROT</name>
<dbReference type="InterPro" id="IPR004089">
    <property type="entry name" value="MCPsignal_dom"/>
</dbReference>
<dbReference type="PROSITE" id="PS50111">
    <property type="entry name" value="CHEMOTAXIS_TRANSDUC_2"/>
    <property type="match status" value="1"/>
</dbReference>
<feature type="transmembrane region" description="Helical" evidence="4">
    <location>
        <begin position="17"/>
        <end position="36"/>
    </location>
</feature>
<dbReference type="GO" id="GO:0007165">
    <property type="term" value="P:signal transduction"/>
    <property type="evidence" value="ECO:0007669"/>
    <property type="project" value="UniProtKB-KW"/>
</dbReference>
<dbReference type="EMBL" id="CP054719">
    <property type="protein sequence ID" value="QOL20327.1"/>
    <property type="molecule type" value="Genomic_DNA"/>
</dbReference>
<dbReference type="InterPro" id="IPR003660">
    <property type="entry name" value="HAMP_dom"/>
</dbReference>
<sequence>MNALKKNGFNLNIGKQIYGLLLCFFCVIAYLSYAIYSEKKIAINFSSKEILGNNYIIGIQPLYYSLLKIKNGQERSIPDEHLSTLDKAEQNFGESQEMATKDFYDQLKSDLEKINSNKGSAFEVQVEFTRSAVEKLNKLINKIGDSSNLILDPDLDSYYVMDIILLKIPSLLVTSFDLQEQVLKNIEKSDKAIPYEEKAALLVSKGAVKSFVDGLNASYASMLKASPDGVTRTNLEASYKTIKEAMDAFLNTVDRLITSEKVGQEDVNRFMESYKKVELEYFEFWKKGCLDLDRLLSKRTAGFYSKMQQDFSIAFVLVILCLIGSYYIYRAINVPINHFVSVIQTVRQNNDYSKRIQNIPDTELGILANSFNTMLEQIDIGKKAEDEKRIKEQTALKDISGLIFEISQGNISKRIGTDDKDGFVKEVGKSLNNVLDNIERFLADVSSVMKGVSRYNLSQTIDSEYQGDFNALKTDINNAIKSIAEIVKLLSQTTSQVAVTSSETSLAISQISDGAQTQISAIDNVVKQVTTTTKSNEEISENTGHASTMARESVKIALNGKEKMRIMVDVVNNIAENSAKINKITETIEKIANKTNLLSLNAAIEAARAGEHGKGFAVVADEVGKLASSAADSTQEISMLIQEATTEAYRAVESVNLISQDMEQIQKFIEKNDEIINKIASSIINQNISLVNIQGNMKDLQGVASNNAAASEEITSTAIDLAKISDVARKELNKFKV</sequence>
<comment type="similarity">
    <text evidence="2">Belongs to the methyl-accepting chemotaxis (MCP) protein family.</text>
</comment>
<evidence type="ECO:0000313" key="7">
    <source>
        <dbReference type="EMBL" id="QOL20327.1"/>
    </source>
</evidence>
<evidence type="ECO:0000256" key="3">
    <source>
        <dbReference type="PROSITE-ProRule" id="PRU00284"/>
    </source>
</evidence>
<evidence type="ECO:0000313" key="8">
    <source>
        <dbReference type="Proteomes" id="UP000594001"/>
    </source>
</evidence>
<feature type="domain" description="HAMP" evidence="6">
    <location>
        <begin position="330"/>
        <end position="383"/>
    </location>
</feature>
<dbReference type="Gene3D" id="6.10.340.10">
    <property type="match status" value="1"/>
</dbReference>
<keyword evidence="4" id="KW-0812">Transmembrane</keyword>
<proteinExistence type="inferred from homology"/>
<feature type="domain" description="Methyl-accepting transducer" evidence="5">
    <location>
        <begin position="493"/>
        <end position="722"/>
    </location>
</feature>
<keyword evidence="4" id="KW-1133">Transmembrane helix</keyword>
<organism evidence="7 8">
    <name type="scientific">Candidatus Bodocaedibacter vickermanii</name>
    <dbReference type="NCBI Taxonomy" id="2741701"/>
    <lineage>
        <taxon>Bacteria</taxon>
        <taxon>Pseudomonadati</taxon>
        <taxon>Pseudomonadota</taxon>
        <taxon>Alphaproteobacteria</taxon>
        <taxon>Holosporales</taxon>
        <taxon>Candidatus Paracaedibacteraceae</taxon>
        <taxon>Candidatus Bodocaedibacter</taxon>
    </lineage>
</organism>
<dbReference type="PANTHER" id="PTHR43531">
    <property type="entry name" value="PROTEIN ICFG"/>
    <property type="match status" value="1"/>
</dbReference>
<dbReference type="Pfam" id="PF00015">
    <property type="entry name" value="MCPsignal"/>
    <property type="match status" value="1"/>
</dbReference>
<dbReference type="Gene3D" id="1.10.287.950">
    <property type="entry name" value="Methyl-accepting chemotaxis protein"/>
    <property type="match status" value="1"/>
</dbReference>
<dbReference type="KEGG" id="pbal:CPBP_01119"/>
<keyword evidence="3" id="KW-0807">Transducer</keyword>
<evidence type="ECO:0000256" key="4">
    <source>
        <dbReference type="SAM" id="Phobius"/>
    </source>
</evidence>
<dbReference type="SMART" id="SM00283">
    <property type="entry name" value="MA"/>
    <property type="match status" value="1"/>
</dbReference>
<dbReference type="PROSITE" id="PS50885">
    <property type="entry name" value="HAMP"/>
    <property type="match status" value="1"/>
</dbReference>
<dbReference type="Pfam" id="PF00672">
    <property type="entry name" value="HAMP"/>
    <property type="match status" value="1"/>
</dbReference>
<keyword evidence="8" id="KW-1185">Reference proteome</keyword>
<dbReference type="Proteomes" id="UP000594001">
    <property type="component" value="Chromosome"/>
</dbReference>
<feature type="transmembrane region" description="Helical" evidence="4">
    <location>
        <begin position="311"/>
        <end position="329"/>
    </location>
</feature>
<accession>A0A7L9RUN8</accession>
<dbReference type="CDD" id="cd06225">
    <property type="entry name" value="HAMP"/>
    <property type="match status" value="1"/>
</dbReference>
<protein>
    <submittedName>
        <fullName evidence="7">Methyl-accepting chemotaxis protein 4</fullName>
    </submittedName>
</protein>
<dbReference type="InterPro" id="IPR051310">
    <property type="entry name" value="MCP_chemotaxis"/>
</dbReference>
<evidence type="ECO:0000259" key="6">
    <source>
        <dbReference type="PROSITE" id="PS50885"/>
    </source>
</evidence>
<reference evidence="7 8" key="1">
    <citation type="submission" date="2020-06" db="EMBL/GenBank/DDBJ databases">
        <title>The endosymbiont of the kinetoplastid Bodo saltans is a Paracaedibacter-like alpha-proteobacterium possessing a putative toxin-antitoxin system.</title>
        <authorList>
            <person name="Midha S."/>
            <person name="Rigden D.J."/>
            <person name="Siozios S."/>
            <person name="Hurst G.D.D."/>
            <person name="Jackson A.P."/>
        </authorList>
    </citation>
    <scope>NUCLEOTIDE SEQUENCE [LARGE SCALE GENOMIC DNA]</scope>
    <source>
        <strain evidence="7">Lake Konstanz</strain>
    </source>
</reference>
<dbReference type="GO" id="GO:0005886">
    <property type="term" value="C:plasma membrane"/>
    <property type="evidence" value="ECO:0007669"/>
    <property type="project" value="TreeGrafter"/>
</dbReference>
<dbReference type="AlphaFoldDB" id="A0A7L9RUN8"/>
<dbReference type="GO" id="GO:0006935">
    <property type="term" value="P:chemotaxis"/>
    <property type="evidence" value="ECO:0007669"/>
    <property type="project" value="UniProtKB-KW"/>
</dbReference>
<evidence type="ECO:0000256" key="2">
    <source>
        <dbReference type="ARBA" id="ARBA00029447"/>
    </source>
</evidence>